<feature type="transmembrane region" description="Helical" evidence="10">
    <location>
        <begin position="12"/>
        <end position="36"/>
    </location>
</feature>
<evidence type="ECO:0000313" key="12">
    <source>
        <dbReference type="Proteomes" id="UP001347796"/>
    </source>
</evidence>
<evidence type="ECO:0000313" key="11">
    <source>
        <dbReference type="EMBL" id="KAK6178011.1"/>
    </source>
</evidence>
<keyword evidence="4 10" id="KW-0812">Transmembrane</keyword>
<organism evidence="11 12">
    <name type="scientific">Patella caerulea</name>
    <name type="common">Rayed Mediterranean limpet</name>
    <dbReference type="NCBI Taxonomy" id="87958"/>
    <lineage>
        <taxon>Eukaryota</taxon>
        <taxon>Metazoa</taxon>
        <taxon>Spiralia</taxon>
        <taxon>Lophotrochozoa</taxon>
        <taxon>Mollusca</taxon>
        <taxon>Gastropoda</taxon>
        <taxon>Patellogastropoda</taxon>
        <taxon>Patelloidea</taxon>
        <taxon>Patellidae</taxon>
        <taxon>Patella</taxon>
    </lineage>
</organism>
<name>A0AAN8JL21_PATCE</name>
<proteinExistence type="inferred from homology"/>
<dbReference type="Proteomes" id="UP001347796">
    <property type="component" value="Unassembled WGS sequence"/>
</dbReference>
<evidence type="ECO:0000256" key="2">
    <source>
        <dbReference type="ARBA" id="ARBA00008124"/>
    </source>
</evidence>
<dbReference type="InterPro" id="IPR009729">
    <property type="entry name" value="Gal-3-0_sulfotransfrase"/>
</dbReference>
<comment type="similarity">
    <text evidence="2">Belongs to the galactose-3-O-sulfotransferase family.</text>
</comment>
<evidence type="ECO:0000256" key="8">
    <source>
        <dbReference type="ARBA" id="ARBA00023136"/>
    </source>
</evidence>
<evidence type="ECO:0008006" key="13">
    <source>
        <dbReference type="Google" id="ProtNLM"/>
    </source>
</evidence>
<dbReference type="AlphaFoldDB" id="A0AAN8JL21"/>
<dbReference type="PANTHER" id="PTHR14647">
    <property type="entry name" value="GALACTOSE-3-O-SULFOTRANSFERASE"/>
    <property type="match status" value="1"/>
</dbReference>
<keyword evidence="6 10" id="KW-1133">Transmembrane helix</keyword>
<dbReference type="EMBL" id="JAZGQO010000009">
    <property type="protein sequence ID" value="KAK6178011.1"/>
    <property type="molecule type" value="Genomic_DNA"/>
</dbReference>
<dbReference type="GO" id="GO:0001733">
    <property type="term" value="F:galactosylceramide sulfotransferase activity"/>
    <property type="evidence" value="ECO:0007669"/>
    <property type="project" value="InterPro"/>
</dbReference>
<comment type="subcellular location">
    <subcellularLocation>
        <location evidence="1">Golgi apparatus membrane</location>
        <topology evidence="1">Single-pass type II membrane protein</topology>
    </subcellularLocation>
</comment>
<keyword evidence="7" id="KW-0333">Golgi apparatus</keyword>
<evidence type="ECO:0000256" key="4">
    <source>
        <dbReference type="ARBA" id="ARBA00022692"/>
    </source>
</evidence>
<evidence type="ECO:0000256" key="9">
    <source>
        <dbReference type="ARBA" id="ARBA00023180"/>
    </source>
</evidence>
<dbReference type="InterPro" id="IPR027417">
    <property type="entry name" value="P-loop_NTPase"/>
</dbReference>
<sequence length="414" mass="48781">MLLRKRNNRYGCFVIIIVILLVNFVLIFPPGPLLHWPHFSSSRTLIPQAQSNIVDKGNHSLLTSHPYAEVRHIVFLKVHKAAGTTVMNIIMRFAISRNLSIMLPRTGNMFSQYNQLISRKALPSFHEDKRLFDVFCNHVIFNKQIMAPFFPKDTVYIGIVRQPFDQFVSAFVYYRNLYHVRYLVKIPGDNPIKTYLSDPVLYEPKKLPHSFTNNRMAFDFGYPGTDFNNMTKFREFLQALDKEINLVMVVELFDESLILMMKLLNWHLKDIIYIKRNSFQKSHNLTFSLSEKIIHRRWAKLDYALYNHFKNIIITKIKSAGPEFMHEVHNFRTIRTKVESFCKQFYGSGMLMIEESEFHSSFFVRREDCNFLKLNAFGIINIARQKHTTRLDELGITYCSPNKTTVECRKYPHL</sequence>
<evidence type="ECO:0000256" key="5">
    <source>
        <dbReference type="ARBA" id="ARBA00022968"/>
    </source>
</evidence>
<dbReference type="GO" id="GO:0009247">
    <property type="term" value="P:glycolipid biosynthetic process"/>
    <property type="evidence" value="ECO:0007669"/>
    <property type="project" value="InterPro"/>
</dbReference>
<gene>
    <name evidence="11" type="ORF">SNE40_012856</name>
</gene>
<evidence type="ECO:0000256" key="1">
    <source>
        <dbReference type="ARBA" id="ARBA00004323"/>
    </source>
</evidence>
<keyword evidence="5" id="KW-0735">Signal-anchor</keyword>
<dbReference type="SUPFAM" id="SSF52540">
    <property type="entry name" value="P-loop containing nucleoside triphosphate hydrolases"/>
    <property type="match status" value="1"/>
</dbReference>
<evidence type="ECO:0000256" key="7">
    <source>
        <dbReference type="ARBA" id="ARBA00023034"/>
    </source>
</evidence>
<dbReference type="Pfam" id="PF06990">
    <property type="entry name" value="Gal-3-0_sulfotr"/>
    <property type="match status" value="1"/>
</dbReference>
<comment type="caution">
    <text evidence="11">The sequence shown here is derived from an EMBL/GenBank/DDBJ whole genome shotgun (WGS) entry which is preliminary data.</text>
</comment>
<keyword evidence="9" id="KW-0325">Glycoprotein</keyword>
<reference evidence="11 12" key="1">
    <citation type="submission" date="2024-01" db="EMBL/GenBank/DDBJ databases">
        <title>The genome of the rayed Mediterranean limpet Patella caerulea (Linnaeus, 1758).</title>
        <authorList>
            <person name="Anh-Thu Weber A."/>
            <person name="Halstead-Nussloch G."/>
        </authorList>
    </citation>
    <scope>NUCLEOTIDE SEQUENCE [LARGE SCALE GENOMIC DNA]</scope>
    <source>
        <strain evidence="11">AATW-2023a</strain>
        <tissue evidence="11">Whole specimen</tissue>
    </source>
</reference>
<keyword evidence="8 10" id="KW-0472">Membrane</keyword>
<evidence type="ECO:0000256" key="10">
    <source>
        <dbReference type="SAM" id="Phobius"/>
    </source>
</evidence>
<dbReference type="PANTHER" id="PTHR14647:SF87">
    <property type="entry name" value="PUTATIVE-RELATED"/>
    <property type="match status" value="1"/>
</dbReference>
<evidence type="ECO:0000256" key="6">
    <source>
        <dbReference type="ARBA" id="ARBA00022989"/>
    </source>
</evidence>
<dbReference type="GO" id="GO:0000139">
    <property type="term" value="C:Golgi membrane"/>
    <property type="evidence" value="ECO:0007669"/>
    <property type="project" value="UniProtKB-SubCell"/>
</dbReference>
<keyword evidence="3" id="KW-0808">Transferase</keyword>
<protein>
    <recommendedName>
        <fullName evidence="13">Galactose-3-O-sulfotransferase 3</fullName>
    </recommendedName>
</protein>
<dbReference type="Gene3D" id="3.40.50.300">
    <property type="entry name" value="P-loop containing nucleotide triphosphate hydrolases"/>
    <property type="match status" value="1"/>
</dbReference>
<keyword evidence="12" id="KW-1185">Reference proteome</keyword>
<accession>A0AAN8JL21</accession>
<evidence type="ECO:0000256" key="3">
    <source>
        <dbReference type="ARBA" id="ARBA00022679"/>
    </source>
</evidence>